<dbReference type="PANTHER" id="PTHR46889:SF4">
    <property type="entry name" value="TRANSPOSASE INSO FOR INSERTION SEQUENCE ELEMENT IS911B-RELATED"/>
    <property type="match status" value="1"/>
</dbReference>
<proteinExistence type="predicted"/>
<feature type="region of interest" description="Disordered" evidence="1">
    <location>
        <begin position="297"/>
        <end position="343"/>
    </location>
</feature>
<dbReference type="Gene3D" id="3.30.420.10">
    <property type="entry name" value="Ribonuclease H-like superfamily/Ribonuclease H"/>
    <property type="match status" value="1"/>
</dbReference>
<dbReference type="GO" id="GO:0003676">
    <property type="term" value="F:nucleic acid binding"/>
    <property type="evidence" value="ECO:0007669"/>
    <property type="project" value="InterPro"/>
</dbReference>
<feature type="compositionally biased region" description="Basic residues" evidence="1">
    <location>
        <begin position="317"/>
        <end position="327"/>
    </location>
</feature>
<dbReference type="Pfam" id="PF00665">
    <property type="entry name" value="rve"/>
    <property type="match status" value="1"/>
</dbReference>
<dbReference type="NCBIfam" id="NF033516">
    <property type="entry name" value="transpos_IS3"/>
    <property type="match status" value="1"/>
</dbReference>
<organism evidence="3 4">
    <name type="scientific">Sorangium cellulosum</name>
    <name type="common">Polyangium cellulosum</name>
    <dbReference type="NCBI Taxonomy" id="56"/>
    <lineage>
        <taxon>Bacteria</taxon>
        <taxon>Pseudomonadati</taxon>
        <taxon>Myxococcota</taxon>
        <taxon>Polyangia</taxon>
        <taxon>Polyangiales</taxon>
        <taxon>Polyangiaceae</taxon>
        <taxon>Sorangium</taxon>
    </lineage>
</organism>
<evidence type="ECO:0000259" key="2">
    <source>
        <dbReference type="PROSITE" id="PS50994"/>
    </source>
</evidence>
<dbReference type="Pfam" id="PF13276">
    <property type="entry name" value="HTH_21"/>
    <property type="match status" value="1"/>
</dbReference>
<dbReference type="InterPro" id="IPR050900">
    <property type="entry name" value="Transposase_IS3/IS150/IS904"/>
</dbReference>
<dbReference type="InterPro" id="IPR012337">
    <property type="entry name" value="RNaseH-like_sf"/>
</dbReference>
<dbReference type="GO" id="GO:0015074">
    <property type="term" value="P:DNA integration"/>
    <property type="evidence" value="ECO:0007669"/>
    <property type="project" value="InterPro"/>
</dbReference>
<protein>
    <submittedName>
        <fullName evidence="3">Transposase</fullName>
    </submittedName>
</protein>
<dbReference type="InterPro" id="IPR001584">
    <property type="entry name" value="Integrase_cat-core"/>
</dbReference>
<feature type="compositionally biased region" description="Low complexity" evidence="1">
    <location>
        <begin position="332"/>
        <end position="343"/>
    </location>
</feature>
<evidence type="ECO:0000313" key="3">
    <source>
        <dbReference type="EMBL" id="AUX37966.1"/>
    </source>
</evidence>
<gene>
    <name evidence="3" type="primary">isftu1</name>
    <name evidence="3" type="ORF">SOCE836_102040</name>
</gene>
<dbReference type="InterPro" id="IPR036397">
    <property type="entry name" value="RNaseH_sf"/>
</dbReference>
<dbReference type="Pfam" id="PF13333">
    <property type="entry name" value="rve_2"/>
    <property type="match status" value="1"/>
</dbReference>
<sequence length="343" mass="38661">MRFEFIDAEKAHYPVLVLCAVLLVSRSGYYGWAKRSESARAKSDAQLSAQIRAVHHKSRGRYGSPRIHAELRARGMRVGKKRVERLMRAQRLAARRKRRFRRTTNSRHNGPIAPNVIERQFDARAPNQVWVTDVTYIPTGEGWLYLAVILNLFSRRVVGWAASAFNDRALALTALAFALGTRRPAPGLVHHSDRGSPYASDDYRLVLGAHGLIPSMSRAGDCWDNAVAESFFATLKAELVEHERYPTRAAAIASIGDYIENFYNLKRRHSRLAYMSPIEFELKTYVTARGIVRLSAEPGEDQLPNPPHLSPPLRGSRPPKSRLRRPRPPSPQRAAEPARFLAA</sequence>
<name>A0A4P2R5A3_SORCE</name>
<evidence type="ECO:0000313" key="4">
    <source>
        <dbReference type="Proteomes" id="UP000295497"/>
    </source>
</evidence>
<dbReference type="PANTHER" id="PTHR46889">
    <property type="entry name" value="TRANSPOSASE INSF FOR INSERTION SEQUENCE IS3B-RELATED"/>
    <property type="match status" value="1"/>
</dbReference>
<accession>A0A4P2R5A3</accession>
<dbReference type="InterPro" id="IPR048020">
    <property type="entry name" value="Transpos_IS3"/>
</dbReference>
<dbReference type="PROSITE" id="PS50994">
    <property type="entry name" value="INTEGRASE"/>
    <property type="match status" value="1"/>
</dbReference>
<evidence type="ECO:0000256" key="1">
    <source>
        <dbReference type="SAM" id="MobiDB-lite"/>
    </source>
</evidence>
<dbReference type="EMBL" id="CP012672">
    <property type="protein sequence ID" value="AUX37966.1"/>
    <property type="molecule type" value="Genomic_DNA"/>
</dbReference>
<reference evidence="3 4" key="1">
    <citation type="submission" date="2015-09" db="EMBL/GenBank/DDBJ databases">
        <title>Sorangium comparison.</title>
        <authorList>
            <person name="Zaburannyi N."/>
            <person name="Bunk B."/>
            <person name="Overmann J."/>
            <person name="Mueller R."/>
        </authorList>
    </citation>
    <scope>NUCLEOTIDE SEQUENCE [LARGE SCALE GENOMIC DNA]</scope>
    <source>
        <strain evidence="3 4">So ce836</strain>
    </source>
</reference>
<dbReference type="AlphaFoldDB" id="A0A4P2R5A3"/>
<dbReference type="Proteomes" id="UP000295497">
    <property type="component" value="Chromosome"/>
</dbReference>
<dbReference type="InterPro" id="IPR025948">
    <property type="entry name" value="HTH-like_dom"/>
</dbReference>
<feature type="domain" description="Integrase catalytic" evidence="2">
    <location>
        <begin position="122"/>
        <end position="285"/>
    </location>
</feature>
<dbReference type="SUPFAM" id="SSF53098">
    <property type="entry name" value="Ribonuclease H-like"/>
    <property type="match status" value="1"/>
</dbReference>